<reference evidence="12" key="1">
    <citation type="journal article" date="2022" name="bioRxiv">
        <title>Genomics of Preaxostyla Flagellates Illuminates Evolutionary Transitions and the Path Towards Mitochondrial Loss.</title>
        <authorList>
            <person name="Novak L.V.F."/>
            <person name="Treitli S.C."/>
            <person name="Pyrih J."/>
            <person name="Halakuc P."/>
            <person name="Pipaliya S.V."/>
            <person name="Vacek V."/>
            <person name="Brzon O."/>
            <person name="Soukal P."/>
            <person name="Eme L."/>
            <person name="Dacks J.B."/>
            <person name="Karnkowska A."/>
            <person name="Elias M."/>
            <person name="Hampl V."/>
        </authorList>
    </citation>
    <scope>NUCLEOTIDE SEQUENCE</scope>
    <source>
        <strain evidence="12">RCP-MX</strain>
    </source>
</reference>
<evidence type="ECO:0000256" key="10">
    <source>
        <dbReference type="ARBA" id="ARBA00034899"/>
    </source>
</evidence>
<comment type="similarity">
    <text evidence="8">Belongs to the TMEM147 family.</text>
</comment>
<evidence type="ECO:0000313" key="13">
    <source>
        <dbReference type="Proteomes" id="UP001141327"/>
    </source>
</evidence>
<proteinExistence type="inferred from homology"/>
<protein>
    <recommendedName>
        <fullName evidence="9">BOS complex subunit TMEM147</fullName>
    </recommendedName>
    <alternativeName>
        <fullName evidence="10">Transmembrane protein 147</fullName>
    </alternativeName>
</protein>
<sequence>MFLALVNCLGLTFGPYIALYHGASFGEGGSWRNILSAFLWFVVSGIAKIFLGSIFLPTTEGVFSIGEEFVNFVLRGCDVLGLFMALRSSVGTLDSRIPTMGWAFGFYRALTSTFEAIWLGAAKSSSFDPTLLARCLAGNTEMLLGYACSVAVWYCWKGRRASSFLGRLSCPVAICASLAWPTVAKLLEAFLGMWVVLAIQTAAYSVVFLMARALYAERPKY</sequence>
<organism evidence="12 13">
    <name type="scientific">Paratrimastix pyriformis</name>
    <dbReference type="NCBI Taxonomy" id="342808"/>
    <lineage>
        <taxon>Eukaryota</taxon>
        <taxon>Metamonada</taxon>
        <taxon>Preaxostyla</taxon>
        <taxon>Paratrimastigidae</taxon>
        <taxon>Paratrimastix</taxon>
    </lineage>
</organism>
<accession>A0ABQ8UTJ4</accession>
<gene>
    <name evidence="12" type="ORF">PAPYR_3786</name>
</gene>
<keyword evidence="6 11" id="KW-1133">Transmembrane helix</keyword>
<comment type="subcellular location">
    <subcellularLocation>
        <location evidence="2">Cell membrane</location>
        <topology evidence="2">Multi-pass membrane protein</topology>
    </subcellularLocation>
    <subcellularLocation>
        <location evidence="1">Endoplasmic reticulum membrane</location>
        <topology evidence="1">Multi-pass membrane protein</topology>
    </subcellularLocation>
</comment>
<evidence type="ECO:0000256" key="3">
    <source>
        <dbReference type="ARBA" id="ARBA00022475"/>
    </source>
</evidence>
<feature type="transmembrane region" description="Helical" evidence="11">
    <location>
        <begin position="168"/>
        <end position="187"/>
    </location>
</feature>
<evidence type="ECO:0000256" key="1">
    <source>
        <dbReference type="ARBA" id="ARBA00004477"/>
    </source>
</evidence>
<keyword evidence="4 11" id="KW-0812">Transmembrane</keyword>
<keyword evidence="5" id="KW-0256">Endoplasmic reticulum</keyword>
<dbReference type="PANTHER" id="PTHR12869">
    <property type="entry name" value="SMALL SEVEN TRANSMEMBRANE DOMAIN-CONTAINING PROTEIN"/>
    <property type="match status" value="1"/>
</dbReference>
<evidence type="ECO:0000256" key="5">
    <source>
        <dbReference type="ARBA" id="ARBA00022824"/>
    </source>
</evidence>
<comment type="caution">
    <text evidence="12">The sequence shown here is derived from an EMBL/GenBank/DDBJ whole genome shotgun (WGS) entry which is preliminary data.</text>
</comment>
<dbReference type="PANTHER" id="PTHR12869:SF0">
    <property type="entry name" value="BOS COMPLEX SUBUNIT TMEM147"/>
    <property type="match status" value="1"/>
</dbReference>
<dbReference type="Pfam" id="PF09767">
    <property type="entry name" value="DUF2053"/>
    <property type="match status" value="1"/>
</dbReference>
<evidence type="ECO:0000256" key="2">
    <source>
        <dbReference type="ARBA" id="ARBA00004651"/>
    </source>
</evidence>
<keyword evidence="7 11" id="KW-0472">Membrane</keyword>
<evidence type="ECO:0000313" key="12">
    <source>
        <dbReference type="EMBL" id="KAJ4460065.1"/>
    </source>
</evidence>
<keyword evidence="3" id="KW-1003">Cell membrane</keyword>
<feature type="transmembrane region" description="Helical" evidence="11">
    <location>
        <begin position="193"/>
        <end position="215"/>
    </location>
</feature>
<feature type="transmembrane region" description="Helical" evidence="11">
    <location>
        <begin position="37"/>
        <end position="57"/>
    </location>
</feature>
<evidence type="ECO:0000256" key="8">
    <source>
        <dbReference type="ARBA" id="ARBA00034739"/>
    </source>
</evidence>
<evidence type="ECO:0000256" key="9">
    <source>
        <dbReference type="ARBA" id="ARBA00034846"/>
    </source>
</evidence>
<evidence type="ECO:0000256" key="11">
    <source>
        <dbReference type="SAM" id="Phobius"/>
    </source>
</evidence>
<dbReference type="InterPro" id="IPR019164">
    <property type="entry name" value="TMEM147"/>
</dbReference>
<evidence type="ECO:0000256" key="6">
    <source>
        <dbReference type="ARBA" id="ARBA00022989"/>
    </source>
</evidence>
<keyword evidence="13" id="KW-1185">Reference proteome</keyword>
<evidence type="ECO:0000256" key="7">
    <source>
        <dbReference type="ARBA" id="ARBA00023136"/>
    </source>
</evidence>
<dbReference type="EMBL" id="JAPMOS010000015">
    <property type="protein sequence ID" value="KAJ4460065.1"/>
    <property type="molecule type" value="Genomic_DNA"/>
</dbReference>
<name>A0ABQ8UTJ4_9EUKA</name>
<dbReference type="Proteomes" id="UP001141327">
    <property type="component" value="Unassembled WGS sequence"/>
</dbReference>
<evidence type="ECO:0000256" key="4">
    <source>
        <dbReference type="ARBA" id="ARBA00022692"/>
    </source>
</evidence>